<dbReference type="Pfam" id="PF04978">
    <property type="entry name" value="MST"/>
    <property type="match status" value="1"/>
</dbReference>
<dbReference type="Gene3D" id="1.20.120.450">
    <property type="entry name" value="dinb family like domain"/>
    <property type="match status" value="1"/>
</dbReference>
<reference evidence="1 2" key="1">
    <citation type="submission" date="2019-07" db="EMBL/GenBank/DDBJ databases">
        <authorList>
            <person name="Zhou L.-Y."/>
        </authorList>
    </citation>
    <scope>NUCLEOTIDE SEQUENCE [LARGE SCALE GENOMIC DNA]</scope>
    <source>
        <strain evidence="1 2">YIM 101269</strain>
    </source>
</reference>
<name>A0A553K4B0_9ACTN</name>
<gene>
    <name evidence="1" type="ORF">FOJ82_01065</name>
</gene>
<organism evidence="1 2">
    <name type="scientific">Tessaracoccus rhinocerotis</name>
    <dbReference type="NCBI Taxonomy" id="1689449"/>
    <lineage>
        <taxon>Bacteria</taxon>
        <taxon>Bacillati</taxon>
        <taxon>Actinomycetota</taxon>
        <taxon>Actinomycetes</taxon>
        <taxon>Propionibacteriales</taxon>
        <taxon>Propionibacteriaceae</taxon>
        <taxon>Tessaracoccus</taxon>
    </lineage>
</organism>
<accession>A0A553K4B0</accession>
<dbReference type="AlphaFoldDB" id="A0A553K4B0"/>
<comment type="caution">
    <text evidence="1">The sequence shown here is derived from an EMBL/GenBank/DDBJ whole genome shotgun (WGS) entry which is preliminary data.</text>
</comment>
<dbReference type="SUPFAM" id="SSF109854">
    <property type="entry name" value="DinB/YfiT-like putative metalloenzymes"/>
    <property type="match status" value="1"/>
</dbReference>
<sequence length="184" mass="20437">MTDLGQEKTELLDMLDLRRNFLLRTVEGLTDEQASATPTASTLCLAGLVKHVTANEAGWVDFMRHGPAAKADEDWGAIDWDAIADGRQEMPAWLAEQQAQWRLADGETLTDLVGSMNEQAAHTRIVVTDLDLDRKHDLPEAPWFETGAQWSNREVLLHLIGETAQHAGHADIIRETIDGQRTMG</sequence>
<keyword evidence="2" id="KW-1185">Reference proteome</keyword>
<dbReference type="InterPro" id="IPR007061">
    <property type="entry name" value="MST-like"/>
</dbReference>
<dbReference type="InterPro" id="IPR034660">
    <property type="entry name" value="DinB/YfiT-like"/>
</dbReference>
<dbReference type="OrthoDB" id="4548523at2"/>
<evidence type="ECO:0000313" key="1">
    <source>
        <dbReference type="EMBL" id="TRY19524.1"/>
    </source>
</evidence>
<dbReference type="RefSeq" id="WP_143936613.1">
    <property type="nucleotide sequence ID" value="NZ_VKKG01000001.1"/>
</dbReference>
<protein>
    <submittedName>
        <fullName evidence="1">DinB family protein</fullName>
    </submittedName>
</protein>
<proteinExistence type="predicted"/>
<evidence type="ECO:0000313" key="2">
    <source>
        <dbReference type="Proteomes" id="UP000317638"/>
    </source>
</evidence>
<dbReference type="Proteomes" id="UP000317638">
    <property type="component" value="Unassembled WGS sequence"/>
</dbReference>
<dbReference type="EMBL" id="VKKG01000001">
    <property type="protein sequence ID" value="TRY19524.1"/>
    <property type="molecule type" value="Genomic_DNA"/>
</dbReference>